<dbReference type="EMBL" id="CM047909">
    <property type="protein sequence ID" value="KAJ0080099.1"/>
    <property type="molecule type" value="Genomic_DNA"/>
</dbReference>
<dbReference type="Proteomes" id="UP001164250">
    <property type="component" value="Chromosome 13"/>
</dbReference>
<comment type="caution">
    <text evidence="1">The sequence shown here is derived from an EMBL/GenBank/DDBJ whole genome shotgun (WGS) entry which is preliminary data.</text>
</comment>
<organism evidence="1 2">
    <name type="scientific">Pistacia atlantica</name>
    <dbReference type="NCBI Taxonomy" id="434234"/>
    <lineage>
        <taxon>Eukaryota</taxon>
        <taxon>Viridiplantae</taxon>
        <taxon>Streptophyta</taxon>
        <taxon>Embryophyta</taxon>
        <taxon>Tracheophyta</taxon>
        <taxon>Spermatophyta</taxon>
        <taxon>Magnoliopsida</taxon>
        <taxon>eudicotyledons</taxon>
        <taxon>Gunneridae</taxon>
        <taxon>Pentapetalae</taxon>
        <taxon>rosids</taxon>
        <taxon>malvids</taxon>
        <taxon>Sapindales</taxon>
        <taxon>Anacardiaceae</taxon>
        <taxon>Pistacia</taxon>
    </lineage>
</organism>
<proteinExistence type="predicted"/>
<evidence type="ECO:0000313" key="1">
    <source>
        <dbReference type="EMBL" id="KAJ0080099.1"/>
    </source>
</evidence>
<sequence length="59" mass="6678">MLKLFWVGILISWCQFVPDPDVDTYMKAVSAKGQKTTLQTDHVLKVLGLYVYADTICGR</sequence>
<accession>A0ACC1A1I9</accession>
<name>A0ACC1A1I9_9ROSI</name>
<keyword evidence="2" id="KW-1185">Reference proteome</keyword>
<gene>
    <name evidence="1" type="ORF">Patl1_24540</name>
</gene>
<evidence type="ECO:0000313" key="2">
    <source>
        <dbReference type="Proteomes" id="UP001164250"/>
    </source>
</evidence>
<protein>
    <submittedName>
        <fullName evidence="1">Uncharacterized protein</fullName>
    </submittedName>
</protein>
<reference evidence="2" key="1">
    <citation type="journal article" date="2023" name="G3 (Bethesda)">
        <title>Genome assembly and association tests identify interacting loci associated with vigor, precocity, and sex in interspecific pistachio rootstocks.</title>
        <authorList>
            <person name="Palmer W."/>
            <person name="Jacygrad E."/>
            <person name="Sagayaradj S."/>
            <person name="Cavanaugh K."/>
            <person name="Han R."/>
            <person name="Bertier L."/>
            <person name="Beede B."/>
            <person name="Kafkas S."/>
            <person name="Golino D."/>
            <person name="Preece J."/>
            <person name="Michelmore R."/>
        </authorList>
    </citation>
    <scope>NUCLEOTIDE SEQUENCE [LARGE SCALE GENOMIC DNA]</scope>
</reference>